<dbReference type="EMBL" id="MT932329">
    <property type="protein sequence ID" value="QOI69382.1"/>
    <property type="molecule type" value="Genomic_DNA"/>
</dbReference>
<keyword evidence="2" id="KW-1185">Reference proteome</keyword>
<evidence type="ECO:0000313" key="1">
    <source>
        <dbReference type="EMBL" id="QOI69382.1"/>
    </source>
</evidence>
<reference evidence="1 2" key="1">
    <citation type="submission" date="2020-08" db="EMBL/GenBank/DDBJ databases">
        <authorList>
            <person name="Sorensen M.C.H."/>
        </authorList>
    </citation>
    <scope>NUCLEOTIDE SEQUENCE [LARGE SCALE GENOMIC DNA]</scope>
</reference>
<evidence type="ECO:0000313" key="2">
    <source>
        <dbReference type="Proteomes" id="UP000593835"/>
    </source>
</evidence>
<dbReference type="Proteomes" id="UP000593835">
    <property type="component" value="Segment"/>
</dbReference>
<gene>
    <name evidence="1" type="ORF">F379_096</name>
</gene>
<accession>A0A7L8ZJ70</accession>
<sequence>MKFEFYYKFNKNFELISYSNSVYNDSKSKCIEYNLNKERISEYQDNYSIDLATNIIDSYYIELDYDRIYNIVKNLDKTKLKNNSIFYEPLKRVPSGCRSSIKLTLDVDNSGFQLMVRNTEIFKKLLNIAKESGINKWLFKKYEKNLYDSFIVYIYIYDNKITKYCLLFYGEIK</sequence>
<proteinExistence type="predicted"/>
<organism evidence="1 2">
    <name type="scientific">Campylobacter phage F379</name>
    <dbReference type="NCBI Taxonomy" id="2776767"/>
    <lineage>
        <taxon>Viruses</taxon>
        <taxon>Duplodnaviria</taxon>
        <taxon>Heunggongvirae</taxon>
        <taxon>Uroviricota</taxon>
        <taxon>Caudoviricetes</taxon>
        <taxon>Connertonviridae</taxon>
        <taxon>Firehammervirus</taxon>
        <taxon>Firehammervirus F379</taxon>
    </lineage>
</organism>
<protein>
    <submittedName>
        <fullName evidence="1">Uncharacterized protein</fullName>
    </submittedName>
</protein>
<name>A0A7L8ZJ70_9CAUD</name>